<organism evidence="2 3">
    <name type="scientific">Mesorhabditis spiculigera</name>
    <dbReference type="NCBI Taxonomy" id="96644"/>
    <lineage>
        <taxon>Eukaryota</taxon>
        <taxon>Metazoa</taxon>
        <taxon>Ecdysozoa</taxon>
        <taxon>Nematoda</taxon>
        <taxon>Chromadorea</taxon>
        <taxon>Rhabditida</taxon>
        <taxon>Rhabditina</taxon>
        <taxon>Rhabditomorpha</taxon>
        <taxon>Rhabditoidea</taxon>
        <taxon>Rhabditidae</taxon>
        <taxon>Mesorhabditinae</taxon>
        <taxon>Mesorhabditis</taxon>
    </lineage>
</organism>
<dbReference type="AlphaFoldDB" id="A0AA36FW88"/>
<dbReference type="Pfam" id="PF03372">
    <property type="entry name" value="Exo_endo_phos"/>
    <property type="match status" value="1"/>
</dbReference>
<proteinExistence type="predicted"/>
<protein>
    <recommendedName>
        <fullName evidence="1">Endonuclease/exonuclease/phosphatase domain-containing protein</fullName>
    </recommendedName>
</protein>
<sequence>MLSLLRQTLPFHPIRRTLIDSFSHRVLTPQRPTVISKGPVKVVMHNSGGLQAQLKNNLYKPLIDQQRPDVICLIETRCTVEKWYRVEKFLEGWGYKATYSPAKLTSKTGRSGGLAFLYPNDVGWTDVRAKRPDFTSRIAAEGLHVTATRDGVQRHIVLIYIWPGQPEKTVRAYLGDVCREFNGPNTIITGDFNIQKAAVEDTIRISGMIPVFPPGMDTNYHSKGNTDIDYLICSRDILVKKRDAVQPPYNPGRKHFHKMLYAELKFADSSGYTAGVRLETADRIAIPYFY</sequence>
<comment type="caution">
    <text evidence="2">The sequence shown here is derived from an EMBL/GenBank/DDBJ whole genome shotgun (WGS) entry which is preliminary data.</text>
</comment>
<dbReference type="GO" id="GO:0003824">
    <property type="term" value="F:catalytic activity"/>
    <property type="evidence" value="ECO:0007669"/>
    <property type="project" value="InterPro"/>
</dbReference>
<name>A0AA36FW88_9BILA</name>
<dbReference type="Proteomes" id="UP001177023">
    <property type="component" value="Unassembled WGS sequence"/>
</dbReference>
<reference evidence="2" key="1">
    <citation type="submission" date="2023-06" db="EMBL/GenBank/DDBJ databases">
        <authorList>
            <person name="Delattre M."/>
        </authorList>
    </citation>
    <scope>NUCLEOTIDE SEQUENCE</scope>
    <source>
        <strain evidence="2">AF72</strain>
    </source>
</reference>
<evidence type="ECO:0000313" key="3">
    <source>
        <dbReference type="Proteomes" id="UP001177023"/>
    </source>
</evidence>
<keyword evidence="3" id="KW-1185">Reference proteome</keyword>
<evidence type="ECO:0000259" key="1">
    <source>
        <dbReference type="Pfam" id="PF03372"/>
    </source>
</evidence>
<accession>A0AA36FW88</accession>
<dbReference type="Gene3D" id="3.60.10.10">
    <property type="entry name" value="Endonuclease/exonuclease/phosphatase"/>
    <property type="match status" value="1"/>
</dbReference>
<dbReference type="EMBL" id="CATQJA010002238">
    <property type="protein sequence ID" value="CAJ0570071.1"/>
    <property type="molecule type" value="Genomic_DNA"/>
</dbReference>
<feature type="domain" description="Endonuclease/exonuclease/phosphatase" evidence="1">
    <location>
        <begin position="61"/>
        <end position="244"/>
    </location>
</feature>
<dbReference type="InterPro" id="IPR036691">
    <property type="entry name" value="Endo/exonu/phosph_ase_sf"/>
</dbReference>
<evidence type="ECO:0000313" key="2">
    <source>
        <dbReference type="EMBL" id="CAJ0570071.1"/>
    </source>
</evidence>
<dbReference type="SUPFAM" id="SSF56219">
    <property type="entry name" value="DNase I-like"/>
    <property type="match status" value="1"/>
</dbReference>
<gene>
    <name evidence="2" type="ORF">MSPICULIGERA_LOCUS8522</name>
</gene>
<feature type="non-terminal residue" evidence="2">
    <location>
        <position position="290"/>
    </location>
</feature>
<dbReference type="InterPro" id="IPR005135">
    <property type="entry name" value="Endo/exonuclease/phosphatase"/>
</dbReference>